<accession>A0A6C0C6R3</accession>
<evidence type="ECO:0000313" key="2">
    <source>
        <dbReference type="EMBL" id="QHS99348.1"/>
    </source>
</evidence>
<proteinExistence type="predicted"/>
<sequence length="279" mass="30103">MPPLTFDFGQLAVDSTVTFNTPLLHSFTDASSGNSNVVVDLNWYKSQGDWSNLFTYKTTTDDLDLSFNLMDISSTDILYGTNKARWYNSNFIKDPSSVLSSGLLSSGTAIEGENSIGRELLFNIANDIFGTFGSVDMFSNESAMLTDITRDSSGGCYHKLNENIQTKLDDSNELGGAGSRSSKNFAHQALTQILNHQPGGDASASRSTKALDAFDASGGTNASGVVNNVPLEPDDIIVFTVEVHPTFNADDTGATSNNHSIGKNPVNSRKYKIRLTLKN</sequence>
<feature type="compositionally biased region" description="Polar residues" evidence="1">
    <location>
        <begin position="253"/>
        <end position="267"/>
    </location>
</feature>
<feature type="region of interest" description="Disordered" evidence="1">
    <location>
        <begin position="248"/>
        <end position="267"/>
    </location>
</feature>
<evidence type="ECO:0000256" key="1">
    <source>
        <dbReference type="SAM" id="MobiDB-lite"/>
    </source>
</evidence>
<protein>
    <submittedName>
        <fullName evidence="2">Uncharacterized protein</fullName>
    </submittedName>
</protein>
<reference evidence="2" key="1">
    <citation type="journal article" date="2020" name="Nature">
        <title>Giant virus diversity and host interactions through global metagenomics.</title>
        <authorList>
            <person name="Schulz F."/>
            <person name="Roux S."/>
            <person name="Paez-Espino D."/>
            <person name="Jungbluth S."/>
            <person name="Walsh D.A."/>
            <person name="Denef V.J."/>
            <person name="McMahon K.D."/>
            <person name="Konstantinidis K.T."/>
            <person name="Eloe-Fadrosh E.A."/>
            <person name="Kyrpides N.C."/>
            <person name="Woyke T."/>
        </authorList>
    </citation>
    <scope>NUCLEOTIDE SEQUENCE</scope>
    <source>
        <strain evidence="2">GVMAG-M-3300020185-33</strain>
    </source>
</reference>
<name>A0A6C0C6R3_9ZZZZ</name>
<dbReference type="EMBL" id="MN739339">
    <property type="protein sequence ID" value="QHS99348.1"/>
    <property type="molecule type" value="Genomic_DNA"/>
</dbReference>
<organism evidence="2">
    <name type="scientific">viral metagenome</name>
    <dbReference type="NCBI Taxonomy" id="1070528"/>
    <lineage>
        <taxon>unclassified sequences</taxon>
        <taxon>metagenomes</taxon>
        <taxon>organismal metagenomes</taxon>
    </lineage>
</organism>
<dbReference type="AlphaFoldDB" id="A0A6C0C6R3"/>